<feature type="binding site" evidence="4 6">
    <location>
        <position position="122"/>
    </location>
    <ligand>
        <name>substrate</name>
    </ligand>
</feature>
<evidence type="ECO:0000256" key="4">
    <source>
        <dbReference type="HAMAP-Rule" id="MF_00171"/>
    </source>
</evidence>
<dbReference type="InterPro" id="IPR020095">
    <property type="entry name" value="PsdUridine_synth_TruA_C"/>
</dbReference>
<dbReference type="Gene3D" id="3.30.70.580">
    <property type="entry name" value="Pseudouridine synthase I, catalytic domain, N-terminal subdomain"/>
    <property type="match status" value="1"/>
</dbReference>
<dbReference type="InterPro" id="IPR020094">
    <property type="entry name" value="TruA/RsuA/RluB/E/F_N"/>
</dbReference>
<dbReference type="PIRSF" id="PIRSF001430">
    <property type="entry name" value="tRNA_psdUrid_synth"/>
    <property type="match status" value="1"/>
</dbReference>
<dbReference type="HAMAP" id="MF_00171">
    <property type="entry name" value="TruA"/>
    <property type="match status" value="1"/>
</dbReference>
<evidence type="ECO:0000256" key="6">
    <source>
        <dbReference type="PIRSR" id="PIRSR001430-2"/>
    </source>
</evidence>
<dbReference type="NCBIfam" id="TIGR00071">
    <property type="entry name" value="hisT_truA"/>
    <property type="match status" value="1"/>
</dbReference>
<comment type="catalytic activity">
    <reaction evidence="4 7">
        <text>uridine(38/39/40) in tRNA = pseudouridine(38/39/40) in tRNA</text>
        <dbReference type="Rhea" id="RHEA:22376"/>
        <dbReference type="Rhea" id="RHEA-COMP:10085"/>
        <dbReference type="Rhea" id="RHEA-COMP:10087"/>
        <dbReference type="ChEBI" id="CHEBI:65314"/>
        <dbReference type="ChEBI" id="CHEBI:65315"/>
        <dbReference type="EC" id="5.4.99.12"/>
    </reaction>
</comment>
<dbReference type="FunFam" id="3.30.70.580:FF:000001">
    <property type="entry name" value="tRNA pseudouridine synthase A"/>
    <property type="match status" value="1"/>
</dbReference>
<keyword evidence="3 4" id="KW-0413">Isomerase</keyword>
<evidence type="ECO:0000256" key="5">
    <source>
        <dbReference type="PIRSR" id="PIRSR001430-1"/>
    </source>
</evidence>
<proteinExistence type="inferred from homology"/>
<gene>
    <name evidence="4 10" type="primary">truA</name>
    <name evidence="9" type="ORF">ASJ30_02995</name>
    <name evidence="10" type="ORF">IGS73_03060</name>
</gene>
<feature type="domain" description="Pseudouridine synthase I TruA alpha/beta" evidence="8">
    <location>
        <begin position="156"/>
        <end position="258"/>
    </location>
</feature>
<dbReference type="FunFam" id="3.30.70.660:FF:000003">
    <property type="entry name" value="tRNA pseudouridine synthase A"/>
    <property type="match status" value="1"/>
</dbReference>
<comment type="similarity">
    <text evidence="1 4 7">Belongs to the tRNA pseudouridine synthase TruA family.</text>
</comment>
<dbReference type="CDD" id="cd02570">
    <property type="entry name" value="PseudoU_synth_EcTruA"/>
    <property type="match status" value="1"/>
</dbReference>
<reference evidence="9 11" key="1">
    <citation type="submission" date="2015-11" db="EMBL/GenBank/DDBJ databases">
        <authorList>
            <person name="Zhang Y."/>
            <person name="Guo Z."/>
        </authorList>
    </citation>
    <scope>NUCLEOTIDE SEQUENCE [LARGE SCALE GENOMIC DNA]</scope>
    <source>
        <strain evidence="9 11">YFY001</strain>
    </source>
</reference>
<evidence type="ECO:0000313" key="12">
    <source>
        <dbReference type="Proteomes" id="UP000593998"/>
    </source>
</evidence>
<evidence type="ECO:0000256" key="7">
    <source>
        <dbReference type="RuleBase" id="RU003792"/>
    </source>
</evidence>
<feature type="active site" description="Nucleophile" evidence="4 5">
    <location>
        <position position="53"/>
    </location>
</feature>
<dbReference type="Proteomes" id="UP000182938">
    <property type="component" value="Chromosome"/>
</dbReference>
<evidence type="ECO:0000256" key="2">
    <source>
        <dbReference type="ARBA" id="ARBA00022694"/>
    </source>
</evidence>
<dbReference type="PANTHER" id="PTHR11142:SF0">
    <property type="entry name" value="TRNA PSEUDOURIDINE SYNTHASE-LIKE 1"/>
    <property type="match status" value="1"/>
</dbReference>
<evidence type="ECO:0000313" key="10">
    <source>
        <dbReference type="EMBL" id="QOK23411.1"/>
    </source>
</evidence>
<dbReference type="GO" id="GO:0160147">
    <property type="term" value="F:tRNA pseudouridine(38-40) synthase activity"/>
    <property type="evidence" value="ECO:0007669"/>
    <property type="project" value="UniProtKB-EC"/>
</dbReference>
<dbReference type="Pfam" id="PF01416">
    <property type="entry name" value="PseudoU_synth_1"/>
    <property type="match status" value="1"/>
</dbReference>
<dbReference type="AlphaFoldDB" id="A0A1L3ME91"/>
<dbReference type="InterPro" id="IPR001406">
    <property type="entry name" value="PsdUridine_synth_TruA"/>
</dbReference>
<comment type="function">
    <text evidence="4">Formation of pseudouridine at positions 38, 39 and 40 in the anticodon stem and loop of transfer RNAs.</text>
</comment>
<keyword evidence="11" id="KW-1185">Reference proteome</keyword>
<reference evidence="10 12" key="2">
    <citation type="submission" date="2020-10" db="EMBL/GenBank/DDBJ databases">
        <title>Janibacter indicus TT2 genome sequence.</title>
        <authorList>
            <person name="Lee K."/>
            <person name="Ganzorig M."/>
        </authorList>
    </citation>
    <scope>NUCLEOTIDE SEQUENCE [LARGE SCALE GENOMIC DNA]</scope>
    <source>
        <strain evidence="10 12">TT2</strain>
    </source>
</reference>
<dbReference type="GO" id="GO:0031119">
    <property type="term" value="P:tRNA pseudouridine synthesis"/>
    <property type="evidence" value="ECO:0007669"/>
    <property type="project" value="UniProtKB-UniRule"/>
</dbReference>
<keyword evidence="2 4" id="KW-0819">tRNA processing</keyword>
<dbReference type="EC" id="5.4.99.12" evidence="4"/>
<organism evidence="9 11">
    <name type="scientific">Janibacter indicus</name>
    <dbReference type="NCBI Taxonomy" id="857417"/>
    <lineage>
        <taxon>Bacteria</taxon>
        <taxon>Bacillati</taxon>
        <taxon>Actinomycetota</taxon>
        <taxon>Actinomycetes</taxon>
        <taxon>Micrococcales</taxon>
        <taxon>Intrasporangiaceae</taxon>
        <taxon>Janibacter</taxon>
    </lineage>
</organism>
<dbReference type="Proteomes" id="UP000593998">
    <property type="component" value="Chromosome"/>
</dbReference>
<dbReference type="KEGG" id="jte:ASJ30_02995"/>
<comment type="caution">
    <text evidence="4">Lacks conserved residue(s) required for the propagation of feature annotation.</text>
</comment>
<name>A0A1L3ME91_9MICO</name>
<dbReference type="InterPro" id="IPR020097">
    <property type="entry name" value="PsdUridine_synth_TruA_a/b_dom"/>
</dbReference>
<dbReference type="PANTHER" id="PTHR11142">
    <property type="entry name" value="PSEUDOURIDYLATE SYNTHASE"/>
    <property type="match status" value="1"/>
</dbReference>
<dbReference type="InterPro" id="IPR020103">
    <property type="entry name" value="PsdUridine_synth_cat_dom_sf"/>
</dbReference>
<dbReference type="EMBL" id="CP062789">
    <property type="protein sequence ID" value="QOK23411.1"/>
    <property type="molecule type" value="Genomic_DNA"/>
</dbReference>
<evidence type="ECO:0000256" key="3">
    <source>
        <dbReference type="ARBA" id="ARBA00023235"/>
    </source>
</evidence>
<comment type="subunit">
    <text evidence="4">Homodimer.</text>
</comment>
<evidence type="ECO:0000259" key="8">
    <source>
        <dbReference type="Pfam" id="PF01416"/>
    </source>
</evidence>
<dbReference type="Gene3D" id="3.30.70.660">
    <property type="entry name" value="Pseudouridine synthase I, catalytic domain, C-terminal subdomain"/>
    <property type="match status" value="1"/>
</dbReference>
<dbReference type="RefSeq" id="WP_072623793.1">
    <property type="nucleotide sequence ID" value="NZ_CP013290.1"/>
</dbReference>
<protein>
    <recommendedName>
        <fullName evidence="4">tRNA pseudouridine synthase A</fullName>
        <ecNumber evidence="4">5.4.99.12</ecNumber>
    </recommendedName>
    <alternativeName>
        <fullName evidence="4">tRNA pseudouridine(38-40) synthase</fullName>
    </alternativeName>
    <alternativeName>
        <fullName evidence="4">tRNA pseudouridylate synthase I</fullName>
    </alternativeName>
    <alternativeName>
        <fullName evidence="4">tRNA-uridine isomerase I</fullName>
    </alternativeName>
</protein>
<evidence type="ECO:0000256" key="1">
    <source>
        <dbReference type="ARBA" id="ARBA00009375"/>
    </source>
</evidence>
<accession>A0A1L3ME91</accession>
<dbReference type="EMBL" id="CP013290">
    <property type="protein sequence ID" value="APH00624.1"/>
    <property type="molecule type" value="Genomic_DNA"/>
</dbReference>
<evidence type="ECO:0000313" key="11">
    <source>
        <dbReference type="Proteomes" id="UP000182938"/>
    </source>
</evidence>
<dbReference type="SUPFAM" id="SSF55120">
    <property type="entry name" value="Pseudouridine synthase"/>
    <property type="match status" value="1"/>
</dbReference>
<dbReference type="GO" id="GO:0003723">
    <property type="term" value="F:RNA binding"/>
    <property type="evidence" value="ECO:0007669"/>
    <property type="project" value="InterPro"/>
</dbReference>
<evidence type="ECO:0000313" key="9">
    <source>
        <dbReference type="EMBL" id="APH00624.1"/>
    </source>
</evidence>
<sequence>MRLRLDLAYDGTDFHGWAAQPGLRTVEGELAAAVTTVLRLNEPARLTVAGRTDAGVHAAGQVVHVDLEPEELERAVGHSDRAPEEALATRLRGVLPPDVVVHRVARAPEGFDARFSALSRRYRYLVCDDPARVDPLRRREVVSLRSPLDVDAMHAAAQELLGLRDFAAFCKKREGATTTRTLLRYDWARRDDGLLEATVVADAFCHSMVRALIGALVPVGAGDRGAGFPAEVLTAGARDPRVKVMPAHGLCLVEVSYPADDALAARAHEARARRD</sequence>